<reference evidence="9" key="1">
    <citation type="submission" date="2021-04" db="EMBL/GenBank/DDBJ databases">
        <title>Genomic sequence of Actinosynnema pretiosum subsp. pretiosum ATCC 31280 (C-14919).</title>
        <authorList>
            <person name="Bai L."/>
            <person name="Wang X."/>
            <person name="Xiao Y."/>
        </authorList>
    </citation>
    <scope>NUCLEOTIDE SEQUENCE</scope>
    <source>
        <strain evidence="9">ATCC 31280</strain>
    </source>
</reference>
<dbReference type="InterPro" id="IPR020846">
    <property type="entry name" value="MFS_dom"/>
</dbReference>
<feature type="transmembrane region" description="Helical" evidence="7">
    <location>
        <begin position="230"/>
        <end position="252"/>
    </location>
</feature>
<dbReference type="Gene3D" id="1.20.1250.20">
    <property type="entry name" value="MFS general substrate transporter like domains"/>
    <property type="match status" value="1"/>
</dbReference>
<keyword evidence="6 7" id="KW-0472">Membrane</keyword>
<dbReference type="CDD" id="cd06173">
    <property type="entry name" value="MFS_MefA_like"/>
    <property type="match status" value="1"/>
</dbReference>
<gene>
    <name evidence="9" type="ORF">KCV87_32870</name>
</gene>
<evidence type="ECO:0000313" key="9">
    <source>
        <dbReference type="EMBL" id="QUF04082.1"/>
    </source>
</evidence>
<evidence type="ECO:0000256" key="7">
    <source>
        <dbReference type="SAM" id="Phobius"/>
    </source>
</evidence>
<feature type="transmembrane region" description="Helical" evidence="7">
    <location>
        <begin position="382"/>
        <end position="404"/>
    </location>
</feature>
<dbReference type="PROSITE" id="PS50850">
    <property type="entry name" value="MFS"/>
    <property type="match status" value="1"/>
</dbReference>
<protein>
    <submittedName>
        <fullName evidence="9">MFS transporter</fullName>
    </submittedName>
</protein>
<feature type="transmembrane region" description="Helical" evidence="7">
    <location>
        <begin position="21"/>
        <end position="41"/>
    </location>
</feature>
<dbReference type="EMBL" id="CP073249">
    <property type="protein sequence ID" value="QUF04082.1"/>
    <property type="molecule type" value="Genomic_DNA"/>
</dbReference>
<dbReference type="Pfam" id="PF05977">
    <property type="entry name" value="MFS_3"/>
    <property type="match status" value="1"/>
</dbReference>
<evidence type="ECO:0000313" key="10">
    <source>
        <dbReference type="Proteomes" id="UP000677152"/>
    </source>
</evidence>
<dbReference type="SUPFAM" id="SSF103473">
    <property type="entry name" value="MFS general substrate transporter"/>
    <property type="match status" value="1"/>
</dbReference>
<evidence type="ECO:0000256" key="2">
    <source>
        <dbReference type="ARBA" id="ARBA00022448"/>
    </source>
</evidence>
<proteinExistence type="predicted"/>
<evidence type="ECO:0000256" key="5">
    <source>
        <dbReference type="ARBA" id="ARBA00022989"/>
    </source>
</evidence>
<dbReference type="Proteomes" id="UP000677152">
    <property type="component" value="Chromosome"/>
</dbReference>
<feature type="transmembrane region" description="Helical" evidence="7">
    <location>
        <begin position="95"/>
        <end position="119"/>
    </location>
</feature>
<evidence type="ECO:0000256" key="6">
    <source>
        <dbReference type="ARBA" id="ARBA00023136"/>
    </source>
</evidence>
<evidence type="ECO:0000256" key="3">
    <source>
        <dbReference type="ARBA" id="ARBA00022475"/>
    </source>
</evidence>
<feature type="transmembrane region" description="Helical" evidence="7">
    <location>
        <begin position="264"/>
        <end position="285"/>
    </location>
</feature>
<feature type="domain" description="Major facilitator superfamily (MFS) profile" evidence="8">
    <location>
        <begin position="17"/>
        <end position="406"/>
    </location>
</feature>
<dbReference type="GO" id="GO:0022857">
    <property type="term" value="F:transmembrane transporter activity"/>
    <property type="evidence" value="ECO:0007669"/>
    <property type="project" value="InterPro"/>
</dbReference>
<evidence type="ECO:0000256" key="1">
    <source>
        <dbReference type="ARBA" id="ARBA00004651"/>
    </source>
</evidence>
<keyword evidence="5 7" id="KW-1133">Transmembrane helix</keyword>
<feature type="transmembrane region" description="Helical" evidence="7">
    <location>
        <begin position="53"/>
        <end position="75"/>
    </location>
</feature>
<evidence type="ECO:0000259" key="8">
    <source>
        <dbReference type="PROSITE" id="PS50850"/>
    </source>
</evidence>
<keyword evidence="3" id="KW-1003">Cell membrane</keyword>
<organism evidence="9 10">
    <name type="scientific">Actinosynnema pretiosum subsp. pretiosum</name>
    <dbReference type="NCBI Taxonomy" id="103721"/>
    <lineage>
        <taxon>Bacteria</taxon>
        <taxon>Bacillati</taxon>
        <taxon>Actinomycetota</taxon>
        <taxon>Actinomycetes</taxon>
        <taxon>Pseudonocardiales</taxon>
        <taxon>Pseudonocardiaceae</taxon>
        <taxon>Actinosynnema</taxon>
    </lineage>
</organism>
<evidence type="ECO:0000256" key="4">
    <source>
        <dbReference type="ARBA" id="ARBA00022692"/>
    </source>
</evidence>
<dbReference type="GO" id="GO:0005886">
    <property type="term" value="C:plasma membrane"/>
    <property type="evidence" value="ECO:0007669"/>
    <property type="project" value="UniProtKB-SubCell"/>
</dbReference>
<keyword evidence="2" id="KW-0813">Transport</keyword>
<feature type="transmembrane region" description="Helical" evidence="7">
    <location>
        <begin position="356"/>
        <end position="376"/>
    </location>
</feature>
<feature type="transmembrane region" description="Helical" evidence="7">
    <location>
        <begin position="317"/>
        <end position="335"/>
    </location>
</feature>
<feature type="transmembrane region" description="Helical" evidence="7">
    <location>
        <begin position="292"/>
        <end position="311"/>
    </location>
</feature>
<dbReference type="AlphaFoldDB" id="A0AA45R3P8"/>
<feature type="transmembrane region" description="Helical" evidence="7">
    <location>
        <begin position="168"/>
        <end position="192"/>
    </location>
</feature>
<keyword evidence="4 7" id="KW-0812">Transmembrane</keyword>
<comment type="subcellular location">
    <subcellularLocation>
        <location evidence="1">Cell membrane</location>
        <topology evidence="1">Multi-pass membrane protein</topology>
    </subcellularLocation>
</comment>
<dbReference type="PANTHER" id="PTHR23513">
    <property type="entry name" value="INTEGRAL MEMBRANE EFFLUX PROTEIN-RELATED"/>
    <property type="match status" value="1"/>
</dbReference>
<accession>A0AA45R3P8</accession>
<dbReference type="PANTHER" id="PTHR23513:SF6">
    <property type="entry name" value="MAJOR FACILITATOR SUPERFAMILY ASSOCIATED DOMAIN-CONTAINING PROTEIN"/>
    <property type="match status" value="1"/>
</dbReference>
<dbReference type="InterPro" id="IPR036259">
    <property type="entry name" value="MFS_trans_sf"/>
</dbReference>
<sequence>MTVLTRLTPRRRNLGAEFAKLWYAGLVNNLGGGVWSTLLPLLGTALTRDPLSITFIAAATYLPWLLLSLPAGVLVDRTDPVKLMWRTQLMQSLVVALVAVGLMTGSTSIGLLCAAGFLLGVGDTLVGTATQVVLPAIVPVDHLIPANARQQVGQTASRSLLGPVVGGLLHGASAAGAVLVNAVSFLVSATILTRLGTRPARATGPVTRRPVVEDVAEGLRWLHRHRLLRALAAVLAVNCFCTQFAQALLVLLVTDAHGLSPEHYGLFLAATVSGGMLASLANPWLIRRLGSVWAIMLSLVLSAGAFIGVGWAPGIPALSVLLAVNAFATLLWNVCTVALRQRIVPSAVQGRITSTFAMLGWGLLPVGAVVGGLVAGDFGVGSVYPIAGVLRLLALIAVLPVLIAHRRVR</sequence>
<name>A0AA45R3P8_9PSEU</name>
<dbReference type="InterPro" id="IPR010290">
    <property type="entry name" value="TM_effector"/>
</dbReference>